<dbReference type="GO" id="GO:0015171">
    <property type="term" value="F:amino acid transmembrane transporter activity"/>
    <property type="evidence" value="ECO:0007669"/>
    <property type="project" value="TreeGrafter"/>
</dbReference>
<organism evidence="7 8">
    <name type="scientific">Tengunoibacter tsumagoiensis</name>
    <dbReference type="NCBI Taxonomy" id="2014871"/>
    <lineage>
        <taxon>Bacteria</taxon>
        <taxon>Bacillati</taxon>
        <taxon>Chloroflexota</taxon>
        <taxon>Ktedonobacteria</taxon>
        <taxon>Ktedonobacterales</taxon>
        <taxon>Dictyobacteraceae</taxon>
        <taxon>Tengunoibacter</taxon>
    </lineage>
</organism>
<dbReference type="GO" id="GO:0005886">
    <property type="term" value="C:plasma membrane"/>
    <property type="evidence" value="ECO:0007669"/>
    <property type="project" value="UniProtKB-SubCell"/>
</dbReference>
<comment type="caution">
    <text evidence="7">The sequence shown here is derived from an EMBL/GenBank/DDBJ whole genome shotgun (WGS) entry which is preliminary data.</text>
</comment>
<dbReference type="PANTHER" id="PTHR30086">
    <property type="entry name" value="ARGININE EXPORTER PROTEIN ARGO"/>
    <property type="match status" value="1"/>
</dbReference>
<keyword evidence="3 6" id="KW-0812">Transmembrane</keyword>
<gene>
    <name evidence="7" type="ORF">KTT_57370</name>
</gene>
<evidence type="ECO:0000256" key="6">
    <source>
        <dbReference type="SAM" id="Phobius"/>
    </source>
</evidence>
<evidence type="ECO:0000313" key="8">
    <source>
        <dbReference type="Proteomes" id="UP000287352"/>
    </source>
</evidence>
<keyword evidence="2" id="KW-1003">Cell membrane</keyword>
<dbReference type="PANTHER" id="PTHR30086:SF20">
    <property type="entry name" value="ARGININE EXPORTER PROTEIN ARGO-RELATED"/>
    <property type="match status" value="1"/>
</dbReference>
<comment type="subcellular location">
    <subcellularLocation>
        <location evidence="1">Cell membrane</location>
        <topology evidence="1">Multi-pass membrane protein</topology>
    </subcellularLocation>
</comment>
<dbReference type="EMBL" id="BIFR01000002">
    <property type="protein sequence ID" value="GCE15878.1"/>
    <property type="molecule type" value="Genomic_DNA"/>
</dbReference>
<evidence type="ECO:0000256" key="4">
    <source>
        <dbReference type="ARBA" id="ARBA00022989"/>
    </source>
</evidence>
<dbReference type="RefSeq" id="WP_126583284.1">
    <property type="nucleotide sequence ID" value="NZ_BIFR01000002.1"/>
</dbReference>
<evidence type="ECO:0000256" key="5">
    <source>
        <dbReference type="ARBA" id="ARBA00023136"/>
    </source>
</evidence>
<feature type="transmembrane region" description="Helical" evidence="6">
    <location>
        <begin position="41"/>
        <end position="63"/>
    </location>
</feature>
<dbReference type="Proteomes" id="UP000287352">
    <property type="component" value="Unassembled WGS sequence"/>
</dbReference>
<protein>
    <submittedName>
        <fullName evidence="7">Amino acid transporter</fullName>
    </submittedName>
</protein>
<evidence type="ECO:0000256" key="1">
    <source>
        <dbReference type="ARBA" id="ARBA00004651"/>
    </source>
</evidence>
<feature type="transmembrane region" description="Helical" evidence="6">
    <location>
        <begin position="130"/>
        <end position="147"/>
    </location>
</feature>
<keyword evidence="5 6" id="KW-0472">Membrane</keyword>
<proteinExistence type="predicted"/>
<dbReference type="OrthoDB" id="5638726at2"/>
<feature type="transmembrane region" description="Helical" evidence="6">
    <location>
        <begin position="69"/>
        <end position="89"/>
    </location>
</feature>
<feature type="transmembrane region" description="Helical" evidence="6">
    <location>
        <begin position="6"/>
        <end position="29"/>
    </location>
</feature>
<feature type="transmembrane region" description="Helical" evidence="6">
    <location>
        <begin position="153"/>
        <end position="175"/>
    </location>
</feature>
<evidence type="ECO:0000256" key="2">
    <source>
        <dbReference type="ARBA" id="ARBA00022475"/>
    </source>
</evidence>
<reference evidence="8" key="1">
    <citation type="submission" date="2018-12" db="EMBL/GenBank/DDBJ databases">
        <title>Tengunoibacter tsumagoiensis gen. nov., sp. nov., Dictyobacter kobayashii sp. nov., D. alpinus sp. nov., and D. joshuensis sp. nov. and description of Dictyobacteraceae fam. nov. within the order Ktedonobacterales isolated from Tengu-no-mugimeshi.</title>
        <authorList>
            <person name="Wang C.M."/>
            <person name="Zheng Y."/>
            <person name="Sakai Y."/>
            <person name="Toyoda A."/>
            <person name="Minakuchi Y."/>
            <person name="Abe K."/>
            <person name="Yokota A."/>
            <person name="Yabe S."/>
        </authorList>
    </citation>
    <scope>NUCLEOTIDE SEQUENCE [LARGE SCALE GENOMIC DNA]</scope>
    <source>
        <strain evidence="8">Uno3</strain>
    </source>
</reference>
<sequence>MIPISLSALLSGFTLGASLIIAIGAQNAFVLRQGLKRHHVFVTACICTLCDAILITLGVAGFGTIVTSIPLLALIATWGGAAFLLIYGLRSFRSALHSASLEVDATQPPPPSIQATALTILALSLLNPHVYLDTVVLVGSIGAHYPLEQRSSFAIGAMSASFCWFFGLAYGAAWLTPLFRKPLAWRILDCIVGVVMWGIAGSLIWSALVH</sequence>
<name>A0A402A9W1_9CHLR</name>
<keyword evidence="8" id="KW-1185">Reference proteome</keyword>
<accession>A0A402A9W1</accession>
<evidence type="ECO:0000313" key="7">
    <source>
        <dbReference type="EMBL" id="GCE15878.1"/>
    </source>
</evidence>
<evidence type="ECO:0000256" key="3">
    <source>
        <dbReference type="ARBA" id="ARBA00022692"/>
    </source>
</evidence>
<dbReference type="InterPro" id="IPR001123">
    <property type="entry name" value="LeuE-type"/>
</dbReference>
<keyword evidence="4 6" id="KW-1133">Transmembrane helix</keyword>
<dbReference type="AlphaFoldDB" id="A0A402A9W1"/>
<dbReference type="Pfam" id="PF01810">
    <property type="entry name" value="LysE"/>
    <property type="match status" value="1"/>
</dbReference>
<feature type="transmembrane region" description="Helical" evidence="6">
    <location>
        <begin position="187"/>
        <end position="208"/>
    </location>
</feature>